<accession>A0A8C3JI93</accession>
<evidence type="ECO:0000256" key="4">
    <source>
        <dbReference type="ARBA" id="ARBA00012900"/>
    </source>
</evidence>
<dbReference type="GO" id="GO:0008270">
    <property type="term" value="F:zinc ion binding"/>
    <property type="evidence" value="ECO:0007669"/>
    <property type="project" value="UniProtKB-KW"/>
</dbReference>
<evidence type="ECO:0000256" key="21">
    <source>
        <dbReference type="ARBA" id="ARBA00080011"/>
    </source>
</evidence>
<dbReference type="GO" id="GO:0005634">
    <property type="term" value="C:nucleus"/>
    <property type="evidence" value="ECO:0007669"/>
    <property type="project" value="UniProtKB-SubCell"/>
</dbReference>
<evidence type="ECO:0000256" key="19">
    <source>
        <dbReference type="ARBA" id="ARBA00069270"/>
    </source>
</evidence>
<dbReference type="FunFam" id="2.60.120.650:FF:000003">
    <property type="entry name" value="Lysine-specific demethylase 4D"/>
    <property type="match status" value="1"/>
</dbReference>
<comment type="subcellular location">
    <subcellularLocation>
        <location evidence="2">Nucleus</location>
    </subcellularLocation>
</comment>
<dbReference type="Gene3D" id="2.60.120.650">
    <property type="entry name" value="Cupin"/>
    <property type="match status" value="1"/>
</dbReference>
<evidence type="ECO:0000256" key="15">
    <source>
        <dbReference type="ARBA" id="ARBA00023163"/>
    </source>
</evidence>
<dbReference type="InterPro" id="IPR040477">
    <property type="entry name" value="KDM4-like_Tudor"/>
</dbReference>
<organism evidence="27 28">
    <name type="scientific">Calidris pygmaea</name>
    <name type="common">Spoon-billed sandpiper</name>
    <dbReference type="NCBI Taxonomy" id="425635"/>
    <lineage>
        <taxon>Eukaryota</taxon>
        <taxon>Metazoa</taxon>
        <taxon>Chordata</taxon>
        <taxon>Craniata</taxon>
        <taxon>Vertebrata</taxon>
        <taxon>Euteleostomi</taxon>
        <taxon>Archelosauria</taxon>
        <taxon>Archosauria</taxon>
        <taxon>Dinosauria</taxon>
        <taxon>Saurischia</taxon>
        <taxon>Theropoda</taxon>
        <taxon>Coelurosauria</taxon>
        <taxon>Aves</taxon>
        <taxon>Neognathae</taxon>
        <taxon>Neoaves</taxon>
        <taxon>Charadriiformes</taxon>
        <taxon>Scolopacidae</taxon>
        <taxon>Calidris</taxon>
    </lineage>
</organism>
<keyword evidence="8" id="KW-0862">Zinc</keyword>
<dbReference type="Gene3D" id="2.30.30.140">
    <property type="match status" value="1"/>
</dbReference>
<keyword evidence="10" id="KW-0223">Dioxygenase</keyword>
<evidence type="ECO:0000256" key="13">
    <source>
        <dbReference type="ARBA" id="ARBA00023004"/>
    </source>
</evidence>
<evidence type="ECO:0000313" key="28">
    <source>
        <dbReference type="Proteomes" id="UP000694419"/>
    </source>
</evidence>
<keyword evidence="12" id="KW-0560">Oxidoreductase</keyword>
<evidence type="ECO:0000256" key="18">
    <source>
        <dbReference type="ARBA" id="ARBA00054423"/>
    </source>
</evidence>
<dbReference type="PANTHER" id="PTHR10694:SF7">
    <property type="entry name" value="[HISTONE H3]-TRIMETHYL-L-LYSINE(9) DEMETHYLASE"/>
    <property type="match status" value="1"/>
</dbReference>
<reference evidence="27" key="1">
    <citation type="submission" date="2025-08" db="UniProtKB">
        <authorList>
            <consortium name="Ensembl"/>
        </authorList>
    </citation>
    <scope>IDENTIFICATION</scope>
</reference>
<keyword evidence="6" id="KW-0677">Repeat</keyword>
<evidence type="ECO:0000259" key="26">
    <source>
        <dbReference type="PROSITE" id="PS51805"/>
    </source>
</evidence>
<evidence type="ECO:0000256" key="11">
    <source>
        <dbReference type="ARBA" id="ARBA00022990"/>
    </source>
</evidence>
<evidence type="ECO:0000256" key="14">
    <source>
        <dbReference type="ARBA" id="ARBA00023015"/>
    </source>
</evidence>
<dbReference type="PROSITE" id="PS51183">
    <property type="entry name" value="JMJN"/>
    <property type="match status" value="1"/>
</dbReference>
<evidence type="ECO:0000256" key="16">
    <source>
        <dbReference type="ARBA" id="ARBA00023242"/>
    </source>
</evidence>
<evidence type="ECO:0000256" key="17">
    <source>
        <dbReference type="ARBA" id="ARBA00049349"/>
    </source>
</evidence>
<keyword evidence="9" id="KW-0156">Chromatin regulator</keyword>
<dbReference type="CDD" id="cd20464">
    <property type="entry name" value="Tudor_JMJD2B_rpt1"/>
    <property type="match status" value="1"/>
</dbReference>
<dbReference type="FunFam" id="3.30.40.10:FF:000029">
    <property type="entry name" value="lysine-specific demethylase 4C isoform X1"/>
    <property type="match status" value="1"/>
</dbReference>
<reference evidence="27" key="2">
    <citation type="submission" date="2025-09" db="UniProtKB">
        <authorList>
            <consortium name="Ensembl"/>
        </authorList>
    </citation>
    <scope>IDENTIFICATION</scope>
</reference>
<dbReference type="SMART" id="SM00249">
    <property type="entry name" value="PHD"/>
    <property type="match status" value="1"/>
</dbReference>
<keyword evidence="16" id="KW-0539">Nucleus</keyword>
<dbReference type="GO" id="GO:0010468">
    <property type="term" value="P:regulation of gene expression"/>
    <property type="evidence" value="ECO:0007669"/>
    <property type="project" value="TreeGrafter"/>
</dbReference>
<evidence type="ECO:0000256" key="9">
    <source>
        <dbReference type="ARBA" id="ARBA00022853"/>
    </source>
</evidence>
<comment type="cofactor">
    <cofactor evidence="1">
        <name>Fe(2+)</name>
        <dbReference type="ChEBI" id="CHEBI:29033"/>
    </cofactor>
</comment>
<evidence type="ECO:0000313" key="27">
    <source>
        <dbReference type="Ensembl" id="ENSCPGP00000008307.1"/>
    </source>
</evidence>
<keyword evidence="15" id="KW-0804">Transcription</keyword>
<feature type="domain" description="PHD-type" evidence="26">
    <location>
        <begin position="591"/>
        <end position="704"/>
    </location>
</feature>
<protein>
    <recommendedName>
        <fullName evidence="19">Lysine-specific demethylase 4B</fullName>
        <ecNumber evidence="4">1.14.11.66</ecNumber>
    </recommendedName>
    <alternativeName>
        <fullName evidence="20">JmjC domain-containing histone demethylation protein 3B</fullName>
    </alternativeName>
    <alternativeName>
        <fullName evidence="21">Jumonji domain-containing protein 2B</fullName>
    </alternativeName>
    <alternativeName>
        <fullName evidence="22">[histone H3]-trimethyl-L-lysine(9) demethylase 4B</fullName>
    </alternativeName>
</protein>
<dbReference type="SMART" id="SM00558">
    <property type="entry name" value="JmjC"/>
    <property type="match status" value="1"/>
</dbReference>
<feature type="region of interest" description="Disordered" evidence="23">
    <location>
        <begin position="414"/>
        <end position="452"/>
    </location>
</feature>
<dbReference type="SUPFAM" id="SSF63748">
    <property type="entry name" value="Tudor/PWWP/MBT"/>
    <property type="match status" value="2"/>
</dbReference>
<keyword evidence="11" id="KW-0007">Acetylation</keyword>
<evidence type="ECO:0000256" key="3">
    <source>
        <dbReference type="ARBA" id="ARBA00009711"/>
    </source>
</evidence>
<dbReference type="FunFam" id="3.10.330.70:FF:000001">
    <property type="entry name" value="Putative lysine-specific demethylase 4a"/>
    <property type="match status" value="1"/>
</dbReference>
<dbReference type="PANTHER" id="PTHR10694">
    <property type="entry name" value="LYSINE-SPECIFIC DEMETHYLASE"/>
    <property type="match status" value="1"/>
</dbReference>
<dbReference type="InterPro" id="IPR047483">
    <property type="entry name" value="Tudor_KDM4B_rpt1"/>
</dbReference>
<keyword evidence="14" id="KW-0805">Transcription regulation</keyword>
<dbReference type="Pfam" id="PF02373">
    <property type="entry name" value="JmjC"/>
    <property type="match status" value="1"/>
</dbReference>
<dbReference type="Gene3D" id="3.30.40.10">
    <property type="entry name" value="Zinc/RING finger domain, C3HC4 (zinc finger)"/>
    <property type="match status" value="1"/>
</dbReference>
<evidence type="ECO:0000256" key="5">
    <source>
        <dbReference type="ARBA" id="ARBA00022723"/>
    </source>
</evidence>
<dbReference type="SMART" id="SM00333">
    <property type="entry name" value="TUDOR"/>
    <property type="match status" value="2"/>
</dbReference>
<name>A0A8C3JI93_9CHAR</name>
<dbReference type="InterPro" id="IPR013083">
    <property type="entry name" value="Znf_RING/FYVE/PHD"/>
</dbReference>
<dbReference type="InterPro" id="IPR002999">
    <property type="entry name" value="Tudor"/>
</dbReference>
<dbReference type="Pfam" id="PF02375">
    <property type="entry name" value="JmjN"/>
    <property type="match status" value="1"/>
</dbReference>
<dbReference type="SUPFAM" id="SSF51197">
    <property type="entry name" value="Clavaminate synthase-like"/>
    <property type="match status" value="1"/>
</dbReference>
<evidence type="ECO:0000256" key="2">
    <source>
        <dbReference type="ARBA" id="ARBA00004123"/>
    </source>
</evidence>
<dbReference type="InterPro" id="IPR001965">
    <property type="entry name" value="Znf_PHD"/>
</dbReference>
<keyword evidence="5" id="KW-0479">Metal-binding</keyword>
<evidence type="ECO:0000259" key="24">
    <source>
        <dbReference type="PROSITE" id="PS51183"/>
    </source>
</evidence>
<dbReference type="Gene3D" id="3.10.330.70">
    <property type="match status" value="1"/>
</dbReference>
<dbReference type="Ensembl" id="ENSCPGT00000009131.1">
    <property type="protein sequence ID" value="ENSCPGP00000008307.1"/>
    <property type="gene ID" value="ENSCPGG00000005163.1"/>
</dbReference>
<keyword evidence="28" id="KW-1185">Reference proteome</keyword>
<dbReference type="InterPro" id="IPR034732">
    <property type="entry name" value="EPHD"/>
</dbReference>
<evidence type="ECO:0000256" key="7">
    <source>
        <dbReference type="ARBA" id="ARBA00022771"/>
    </source>
</evidence>
<proteinExistence type="inferred from homology"/>
<dbReference type="EC" id="1.14.11.66" evidence="4"/>
<dbReference type="InterPro" id="IPR003347">
    <property type="entry name" value="JmjC_dom"/>
</dbReference>
<dbReference type="PROSITE" id="PS51184">
    <property type="entry name" value="JMJC"/>
    <property type="match status" value="1"/>
</dbReference>
<comment type="similarity">
    <text evidence="3">Belongs to the JHDM3 histone demethylase family.</text>
</comment>
<evidence type="ECO:0000256" key="6">
    <source>
        <dbReference type="ARBA" id="ARBA00022737"/>
    </source>
</evidence>
<dbReference type="SMART" id="SM00545">
    <property type="entry name" value="JmjN"/>
    <property type="match status" value="1"/>
</dbReference>
<dbReference type="Pfam" id="PF13832">
    <property type="entry name" value="zf-HC5HC2H_2"/>
    <property type="match status" value="1"/>
</dbReference>
<evidence type="ECO:0000256" key="1">
    <source>
        <dbReference type="ARBA" id="ARBA00001954"/>
    </source>
</evidence>
<dbReference type="GO" id="GO:0140684">
    <property type="term" value="F:histone H3K9me2/H3K9me3 demethylase activity"/>
    <property type="evidence" value="ECO:0007669"/>
    <property type="project" value="UniProtKB-EC"/>
</dbReference>
<evidence type="ECO:0000256" key="20">
    <source>
        <dbReference type="ARBA" id="ARBA00076122"/>
    </source>
</evidence>
<keyword evidence="13" id="KW-0408">Iron</keyword>
<comment type="catalytic activity">
    <reaction evidence="17">
        <text>N(6),N(6),N(6)-trimethyl-L-lysyl(9)-[histone H3] + 2 2-oxoglutarate + 2 O2 = N(6)-methyl-L-lysyl(9)-[histone H3] + 2 formaldehyde + 2 succinate + 2 CO2</text>
        <dbReference type="Rhea" id="RHEA:60200"/>
        <dbReference type="Rhea" id="RHEA-COMP:15538"/>
        <dbReference type="Rhea" id="RHEA-COMP:15542"/>
        <dbReference type="ChEBI" id="CHEBI:15379"/>
        <dbReference type="ChEBI" id="CHEBI:16526"/>
        <dbReference type="ChEBI" id="CHEBI:16810"/>
        <dbReference type="ChEBI" id="CHEBI:16842"/>
        <dbReference type="ChEBI" id="CHEBI:30031"/>
        <dbReference type="ChEBI" id="CHEBI:61929"/>
        <dbReference type="ChEBI" id="CHEBI:61961"/>
        <dbReference type="EC" id="1.14.11.66"/>
    </reaction>
</comment>
<dbReference type="PROSITE" id="PS51805">
    <property type="entry name" value="EPHD"/>
    <property type="match status" value="1"/>
</dbReference>
<comment type="function">
    <text evidence="18">Histone demethylase that specifically demethylates 'Lys-9' of histone H3, thereby playing a role in histone code. Does not demethylate histone H3 'Lys-4', H3 'Lys-27', H3 'Lys-36' nor H4 'Lys-20'. Only able to demethylate trimethylated H3 'Lys-9', with a weaker activity than KDM4A, KDM4C and KDM4D. Demethylation of Lys residue generates formaldehyde and succinate. Plays a critical role in the development of the central nervous system (CNS).</text>
</comment>
<dbReference type="Pfam" id="PF18104">
    <property type="entry name" value="Tudor_2"/>
    <property type="match status" value="2"/>
</dbReference>
<dbReference type="InterPro" id="IPR003349">
    <property type="entry name" value="JmjN"/>
</dbReference>
<keyword evidence="7" id="KW-0863">Zinc-finger</keyword>
<sequence length="895" mass="101520">MGSEQNPGCKIMTFRPTLEEFRDFGKYIAYMESQGAHRAGLAKVIPPKEWKPRKTYDDIDDMVIPAPIQQVVTGQSGLFTQYNIQKKPMTVGEYRRLANSEKYCTPRHQDFEDLERKYWKNLTFVSPIYGADISGSLYDADVEEWNIGNLNTLLDMVEHECGIIIEGVNTPYLYFGMWKTTFAWHTEDMDLYSINYLHFGEPKSWYAIPPEHGKRLERLAKGFFPGSSQGCDAFLRHKMTLISPSILKKYGIPFDRITQEAGEFMITFPYGYHAGFNHGFNCAESTNFATLRWIDYGKMATQCTCRKDMVKISMDVFVRVLQPERYDLWKQGKDNTVLDHMKPTALTSPELDAWNETKAELKLINQTHYCLQKIISVALNSPLLAKIFWGSHPACSALLQTASAFSKMKMEIKKSRRHPLGKPPTRSPLSVVKQETSSDEETFPFSGEEDMSDPEALKSLLSLQWKNKAHNFPAERKFNAAAALSEPYCAVCTLFYPYNQVIPDPALTDASTTSFVHLSKCGQKTKPLIPEMCFTSSGENTEPLPSNSYIGEDGTSPLISCAKCCLQVHASECFLLHQSVWVLRTSRISFYVECCLCNLRGGALQMTTDGRWIHIICAIAVPEARFLNVIERHPVDISAIPEQRWKLKCVYCRKRMKKVSGACIQCSYEHCSTSFHVTCAHAAGVPMEPDDWPYVVSITCFKHKAANQNVASVIVTLGQTVITKNRNGLYYRCKVIGMTTQTFYEVNFDDGSYSDNVYPESIISRDCIQMGPPPEGELVQLQWTDGIVYKAKFIAAQISQIYQVEFEDGSQLMVKRGDIYTLEEELPKRVKSRLSLSTGAPQEDVFSGDEVRPAKRPRLGNSRNPEEYGQNPDYLAFMESLLQTQYQPGTQSNMF</sequence>
<dbReference type="GO" id="GO:0000785">
    <property type="term" value="C:chromatin"/>
    <property type="evidence" value="ECO:0007669"/>
    <property type="project" value="TreeGrafter"/>
</dbReference>
<feature type="domain" description="JmjN" evidence="24">
    <location>
        <begin position="11"/>
        <end position="53"/>
    </location>
</feature>
<evidence type="ECO:0000256" key="12">
    <source>
        <dbReference type="ARBA" id="ARBA00023002"/>
    </source>
</evidence>
<feature type="region of interest" description="Disordered" evidence="23">
    <location>
        <begin position="834"/>
        <end position="869"/>
    </location>
</feature>
<evidence type="ECO:0000256" key="22">
    <source>
        <dbReference type="ARBA" id="ARBA00082446"/>
    </source>
</evidence>
<evidence type="ECO:0000256" key="10">
    <source>
        <dbReference type="ARBA" id="ARBA00022964"/>
    </source>
</evidence>
<feature type="compositionally biased region" description="Acidic residues" evidence="23">
    <location>
        <begin position="437"/>
        <end position="452"/>
    </location>
</feature>
<dbReference type="Proteomes" id="UP000694419">
    <property type="component" value="Unplaced"/>
</dbReference>
<evidence type="ECO:0000256" key="8">
    <source>
        <dbReference type="ARBA" id="ARBA00022833"/>
    </source>
</evidence>
<evidence type="ECO:0000256" key="23">
    <source>
        <dbReference type="SAM" id="MobiDB-lite"/>
    </source>
</evidence>
<dbReference type="CDD" id="cd15714">
    <property type="entry name" value="ePHD_JMJD2B"/>
    <property type="match status" value="1"/>
</dbReference>
<dbReference type="AlphaFoldDB" id="A0A8C3JI93"/>
<feature type="domain" description="JmjC" evidence="25">
    <location>
        <begin position="139"/>
        <end position="305"/>
    </location>
</feature>
<evidence type="ECO:0000259" key="25">
    <source>
        <dbReference type="PROSITE" id="PS51184"/>
    </source>
</evidence>